<reference evidence="2 3" key="1">
    <citation type="journal article" date="2021" name="BMC Genomics">
        <title>Datura genome reveals duplications of psychoactive alkaloid biosynthetic genes and high mutation rate following tissue culture.</title>
        <authorList>
            <person name="Rajewski A."/>
            <person name="Carter-House D."/>
            <person name="Stajich J."/>
            <person name="Litt A."/>
        </authorList>
    </citation>
    <scope>NUCLEOTIDE SEQUENCE [LARGE SCALE GENOMIC DNA]</scope>
    <source>
        <strain evidence="2">AR-01</strain>
    </source>
</reference>
<gene>
    <name evidence="2" type="ORF">HAX54_000190</name>
</gene>
<proteinExistence type="predicted"/>
<evidence type="ECO:0000256" key="1">
    <source>
        <dbReference type="SAM" id="MobiDB-lite"/>
    </source>
</evidence>
<protein>
    <submittedName>
        <fullName evidence="2">Uncharacterized protein</fullName>
    </submittedName>
</protein>
<accession>A0ABS8WSM2</accession>
<feature type="compositionally biased region" description="Basic and acidic residues" evidence="1">
    <location>
        <begin position="46"/>
        <end position="60"/>
    </location>
</feature>
<feature type="compositionally biased region" description="Basic and acidic residues" evidence="1">
    <location>
        <begin position="1"/>
        <end position="19"/>
    </location>
</feature>
<feature type="region of interest" description="Disordered" evidence="1">
    <location>
        <begin position="46"/>
        <end position="67"/>
    </location>
</feature>
<feature type="region of interest" description="Disordered" evidence="1">
    <location>
        <begin position="1"/>
        <end position="22"/>
    </location>
</feature>
<organism evidence="2 3">
    <name type="scientific">Datura stramonium</name>
    <name type="common">Jimsonweed</name>
    <name type="synonym">Common thornapple</name>
    <dbReference type="NCBI Taxonomy" id="4076"/>
    <lineage>
        <taxon>Eukaryota</taxon>
        <taxon>Viridiplantae</taxon>
        <taxon>Streptophyta</taxon>
        <taxon>Embryophyta</taxon>
        <taxon>Tracheophyta</taxon>
        <taxon>Spermatophyta</taxon>
        <taxon>Magnoliopsida</taxon>
        <taxon>eudicotyledons</taxon>
        <taxon>Gunneridae</taxon>
        <taxon>Pentapetalae</taxon>
        <taxon>asterids</taxon>
        <taxon>lamiids</taxon>
        <taxon>Solanales</taxon>
        <taxon>Solanaceae</taxon>
        <taxon>Solanoideae</taxon>
        <taxon>Datureae</taxon>
        <taxon>Datura</taxon>
    </lineage>
</organism>
<sequence>MENKVDNTNDEKDEEHHGTEGISNYTRFNSLVDLCEVLQDEISDHHNIRKDQKDSVEKKSSNQQQEEDVNGIILGGQISLSKLLKLISLGRLAVEKDLYISIHIKLDNLLCRLEEKALYPSGPAELFEGGS</sequence>
<keyword evidence="3" id="KW-1185">Reference proteome</keyword>
<comment type="caution">
    <text evidence="2">The sequence shown here is derived from an EMBL/GenBank/DDBJ whole genome shotgun (WGS) entry which is preliminary data.</text>
</comment>
<evidence type="ECO:0000313" key="3">
    <source>
        <dbReference type="Proteomes" id="UP000823775"/>
    </source>
</evidence>
<name>A0ABS8WSM2_DATST</name>
<dbReference type="EMBL" id="JACEIK010010012">
    <property type="protein sequence ID" value="MCE3214871.1"/>
    <property type="molecule type" value="Genomic_DNA"/>
</dbReference>
<evidence type="ECO:0000313" key="2">
    <source>
        <dbReference type="EMBL" id="MCE3214871.1"/>
    </source>
</evidence>
<dbReference type="Proteomes" id="UP000823775">
    <property type="component" value="Unassembled WGS sequence"/>
</dbReference>